<dbReference type="InterPro" id="IPR008988">
    <property type="entry name" value="Transcriptional_repressor_C"/>
</dbReference>
<evidence type="ECO:0000313" key="3">
    <source>
        <dbReference type="Proteomes" id="UP000516320"/>
    </source>
</evidence>
<dbReference type="AlphaFoldDB" id="A0A7H0SL38"/>
<keyword evidence="3" id="KW-1185">Reference proteome</keyword>
<evidence type="ECO:0000313" key="2">
    <source>
        <dbReference type="EMBL" id="QNQ89263.1"/>
    </source>
</evidence>
<dbReference type="KEGG" id="cpoy:GP475_00420"/>
<dbReference type="GO" id="GO:0046914">
    <property type="term" value="F:transition metal ion binding"/>
    <property type="evidence" value="ECO:0007669"/>
    <property type="project" value="InterPro"/>
</dbReference>
<proteinExistence type="predicted"/>
<organism evidence="2 3">
    <name type="scientific">Corynebacterium poyangense</name>
    <dbReference type="NCBI Taxonomy" id="2684405"/>
    <lineage>
        <taxon>Bacteria</taxon>
        <taxon>Bacillati</taxon>
        <taxon>Actinomycetota</taxon>
        <taxon>Actinomycetes</taxon>
        <taxon>Mycobacteriales</taxon>
        <taxon>Corynebacteriaceae</taxon>
        <taxon>Corynebacterium</taxon>
    </lineage>
</organism>
<dbReference type="RefSeq" id="WP_187974718.1">
    <property type="nucleotide sequence ID" value="NZ_CP046884.1"/>
</dbReference>
<gene>
    <name evidence="2" type="ORF">GP475_00420</name>
</gene>
<evidence type="ECO:0000259" key="1">
    <source>
        <dbReference type="SMART" id="SM00899"/>
    </source>
</evidence>
<dbReference type="SUPFAM" id="SSF50037">
    <property type="entry name" value="C-terminal domain of transcriptional repressors"/>
    <property type="match status" value="1"/>
</dbReference>
<reference evidence="2 3" key="1">
    <citation type="submission" date="2019-12" db="EMBL/GenBank/DDBJ databases">
        <title>Corynebacterium sp. nov., isolated from feces of the Anser Albifrons in China.</title>
        <authorList>
            <person name="Liu Q."/>
        </authorList>
    </citation>
    <scope>NUCLEOTIDE SEQUENCE [LARGE SCALE GENOMIC DNA]</scope>
    <source>
        <strain evidence="2 3">4H37-19</strain>
    </source>
</reference>
<protein>
    <submittedName>
        <fullName evidence="2">Ferrous iron transport protein A</fullName>
    </submittedName>
</protein>
<dbReference type="Pfam" id="PF04023">
    <property type="entry name" value="FeoA"/>
    <property type="match status" value="1"/>
</dbReference>
<dbReference type="SMART" id="SM00899">
    <property type="entry name" value="FeoA"/>
    <property type="match status" value="1"/>
</dbReference>
<dbReference type="InterPro" id="IPR038157">
    <property type="entry name" value="FeoA_core_dom"/>
</dbReference>
<dbReference type="Gene3D" id="2.30.30.90">
    <property type="match status" value="1"/>
</dbReference>
<dbReference type="InterPro" id="IPR007167">
    <property type="entry name" value="Fe-transptr_FeoA-like"/>
</dbReference>
<sequence>MTDFQPSTTLADVPIGKSALILAHHTNPELSRRLKELGLRIGRFVSVHQKTSGGGQIIRVGESRYAVDKRTLRAVEVRL</sequence>
<name>A0A7H0SL38_9CORY</name>
<feature type="domain" description="Ferrous iron transporter FeoA-like" evidence="1">
    <location>
        <begin position="8"/>
        <end position="79"/>
    </location>
</feature>
<dbReference type="EMBL" id="CP046884">
    <property type="protein sequence ID" value="QNQ89263.1"/>
    <property type="molecule type" value="Genomic_DNA"/>
</dbReference>
<accession>A0A7H0SL38</accession>
<dbReference type="Proteomes" id="UP000516320">
    <property type="component" value="Chromosome"/>
</dbReference>